<accession>A0AAV2RJ22</accession>
<evidence type="ECO:0000256" key="4">
    <source>
        <dbReference type="ARBA" id="ARBA00022475"/>
    </source>
</evidence>
<reference evidence="15 16" key="1">
    <citation type="submission" date="2024-05" db="EMBL/GenBank/DDBJ databases">
        <authorList>
            <person name="Wallberg A."/>
        </authorList>
    </citation>
    <scope>NUCLEOTIDE SEQUENCE [LARGE SCALE GENOMIC DNA]</scope>
</reference>
<dbReference type="AlphaFoldDB" id="A0AAV2RJ22"/>
<protein>
    <recommendedName>
        <fullName evidence="11">Scavenger receptor class B member 1</fullName>
    </recommendedName>
    <alternativeName>
        <fullName evidence="12">SR-BI</fullName>
    </alternativeName>
</protein>
<keyword evidence="8" id="KW-1015">Disulfide bond</keyword>
<evidence type="ECO:0000256" key="12">
    <source>
        <dbReference type="ARBA" id="ARBA00042244"/>
    </source>
</evidence>
<evidence type="ECO:0000256" key="5">
    <source>
        <dbReference type="ARBA" id="ARBA00022692"/>
    </source>
</evidence>
<evidence type="ECO:0000256" key="9">
    <source>
        <dbReference type="ARBA" id="ARBA00023170"/>
    </source>
</evidence>
<evidence type="ECO:0000256" key="14">
    <source>
        <dbReference type="SAM" id="Phobius"/>
    </source>
</evidence>
<feature type="compositionally biased region" description="Polar residues" evidence="13">
    <location>
        <begin position="618"/>
        <end position="629"/>
    </location>
</feature>
<dbReference type="PANTHER" id="PTHR11923:SF110">
    <property type="entry name" value="SCAVENGER RECEPTOR CLASS B MEMBER 1"/>
    <property type="match status" value="1"/>
</dbReference>
<proteinExistence type="inferred from homology"/>
<dbReference type="Pfam" id="PF01130">
    <property type="entry name" value="CD36"/>
    <property type="match status" value="1"/>
</dbReference>
<keyword evidence="7 14" id="KW-0472">Membrane</keyword>
<dbReference type="PANTHER" id="PTHR11923">
    <property type="entry name" value="SCAVENGER RECEPTOR CLASS B TYPE-1 SR-B1"/>
    <property type="match status" value="1"/>
</dbReference>
<evidence type="ECO:0000256" key="11">
    <source>
        <dbReference type="ARBA" id="ARBA00040821"/>
    </source>
</evidence>
<evidence type="ECO:0000256" key="8">
    <source>
        <dbReference type="ARBA" id="ARBA00023157"/>
    </source>
</evidence>
<keyword evidence="6 14" id="KW-1133">Transmembrane helix</keyword>
<organism evidence="15 16">
    <name type="scientific">Meganyctiphanes norvegica</name>
    <name type="common">Northern krill</name>
    <name type="synonym">Thysanopoda norvegica</name>
    <dbReference type="NCBI Taxonomy" id="48144"/>
    <lineage>
        <taxon>Eukaryota</taxon>
        <taxon>Metazoa</taxon>
        <taxon>Ecdysozoa</taxon>
        <taxon>Arthropoda</taxon>
        <taxon>Crustacea</taxon>
        <taxon>Multicrustacea</taxon>
        <taxon>Malacostraca</taxon>
        <taxon>Eumalacostraca</taxon>
        <taxon>Eucarida</taxon>
        <taxon>Euphausiacea</taxon>
        <taxon>Euphausiidae</taxon>
        <taxon>Meganyctiphanes</taxon>
    </lineage>
</organism>
<comment type="subcellular location">
    <subcellularLocation>
        <location evidence="2">Cell membrane</location>
        <topology evidence="2">Multi-pass membrane protein</topology>
    </subcellularLocation>
    <subcellularLocation>
        <location evidence="1">Membrane</location>
        <location evidence="1">Caveola</location>
        <topology evidence="1">Multi-pass membrane protein</topology>
    </subcellularLocation>
</comment>
<dbReference type="EMBL" id="CAXKWB010022256">
    <property type="protein sequence ID" value="CAL4124192.1"/>
    <property type="molecule type" value="Genomic_DNA"/>
</dbReference>
<evidence type="ECO:0000256" key="1">
    <source>
        <dbReference type="ARBA" id="ARBA00004189"/>
    </source>
</evidence>
<evidence type="ECO:0000256" key="7">
    <source>
        <dbReference type="ARBA" id="ARBA00023136"/>
    </source>
</evidence>
<sequence>MGVITKTSWRPDDEETSHKETRVQNLANRVNHSSKCRCCLWVVALWCASTVVFMLAGYDLVVQKVAVGEMILREGTQKYEAWRETPVPVYYKVFVFNLTNPRQFMAGDNPVMRECGPYVYLMKEVKENVKFYKNGTVSYRTRPFYYFQEHLSSGSPDDHIVTVNIPFVNAADAVKDQGIARTVIQIAKKIHGFKTLRTLSVNELLWGHRSRVMDWARTLQELPWPHQLFGLLVGFNDTIQEPYTMHTGKGEPNLMNQILAWNGKDELDFWGKNGDCNKIHGTDASGFAPGVTKEDTLHIFNGQLCRSIPLTYKETIKSSGIKAYRFVPPANTFAYGPRNPQNQCFCSVGGCPPRGILDMKPCYWGASVGFSFPHFYQADPKLLHVVKGLRPNESIHRTEFDIYPDLGVPLRVKLRMQMNVILNRDAALERARHYEIVFPIFWFEVGIDALPGEVVGLLKLAQNLPPVVKTTSVTLCTTLALIFLLLLLAQSVMSWCGWGSEAKNKRPATPDHLANNHHARPTLDYTPIKSRPYKGNDSARNSSSESSYKDSVSSTPLPPPGMEAPFIDDHTLLPPYRRRDTAYPDLPDSATMLGASAPIDGDSMEQHPPPYSPEKTRTPSTVSVEIHTTASDDELPDLPLDPHNEDLHSSDEHDEPVRVTPRTPPPAPGETVVAPLALPEKTNGSLERSLNGKQEHPQPPPYSPHPQQTSVPLATSSPQGSAGNPQENGSCDPHRNLPAPLESDL</sequence>
<evidence type="ECO:0000256" key="6">
    <source>
        <dbReference type="ARBA" id="ARBA00022989"/>
    </source>
</evidence>
<dbReference type="GO" id="GO:0005737">
    <property type="term" value="C:cytoplasm"/>
    <property type="evidence" value="ECO:0007669"/>
    <property type="project" value="TreeGrafter"/>
</dbReference>
<evidence type="ECO:0000313" key="16">
    <source>
        <dbReference type="Proteomes" id="UP001497623"/>
    </source>
</evidence>
<evidence type="ECO:0000256" key="10">
    <source>
        <dbReference type="ARBA" id="ARBA00023180"/>
    </source>
</evidence>
<dbReference type="GO" id="GO:0005901">
    <property type="term" value="C:caveola"/>
    <property type="evidence" value="ECO:0007669"/>
    <property type="project" value="UniProtKB-SubCell"/>
</dbReference>
<dbReference type="Proteomes" id="UP001497623">
    <property type="component" value="Unassembled WGS sequence"/>
</dbReference>
<feature type="region of interest" description="Disordered" evidence="13">
    <location>
        <begin position="506"/>
        <end position="745"/>
    </location>
</feature>
<dbReference type="GO" id="GO:0005044">
    <property type="term" value="F:scavenger receptor activity"/>
    <property type="evidence" value="ECO:0007669"/>
    <property type="project" value="TreeGrafter"/>
</dbReference>
<feature type="transmembrane region" description="Helical" evidence="14">
    <location>
        <begin position="38"/>
        <end position="58"/>
    </location>
</feature>
<comment type="caution">
    <text evidence="15">The sequence shown here is derived from an EMBL/GenBank/DDBJ whole genome shotgun (WGS) entry which is preliminary data.</text>
</comment>
<feature type="compositionally biased region" description="Basic and acidic residues" evidence="13">
    <location>
        <begin position="640"/>
        <end position="657"/>
    </location>
</feature>
<feature type="compositionally biased region" description="Polar residues" evidence="13">
    <location>
        <begin position="709"/>
        <end position="729"/>
    </location>
</feature>
<evidence type="ECO:0000256" key="13">
    <source>
        <dbReference type="SAM" id="MobiDB-lite"/>
    </source>
</evidence>
<keyword evidence="16" id="KW-1185">Reference proteome</keyword>
<feature type="compositionally biased region" description="Low complexity" evidence="13">
    <location>
        <begin position="542"/>
        <end position="554"/>
    </location>
</feature>
<dbReference type="InterPro" id="IPR002159">
    <property type="entry name" value="CD36_fam"/>
</dbReference>
<gene>
    <name evidence="15" type="ORF">MNOR_LOCUS24328</name>
</gene>
<keyword evidence="9" id="KW-0675">Receptor</keyword>
<evidence type="ECO:0000256" key="3">
    <source>
        <dbReference type="ARBA" id="ARBA00010532"/>
    </source>
</evidence>
<evidence type="ECO:0000256" key="2">
    <source>
        <dbReference type="ARBA" id="ARBA00004651"/>
    </source>
</evidence>
<dbReference type="PRINTS" id="PR01609">
    <property type="entry name" value="CD36FAMILY"/>
</dbReference>
<name>A0AAV2RJ22_MEGNR</name>
<feature type="compositionally biased region" description="Basic and acidic residues" evidence="13">
    <location>
        <begin position="567"/>
        <end position="582"/>
    </location>
</feature>
<keyword evidence="10" id="KW-0325">Glycoprotein</keyword>
<keyword evidence="4" id="KW-1003">Cell membrane</keyword>
<evidence type="ECO:0000313" key="15">
    <source>
        <dbReference type="EMBL" id="CAL4124192.1"/>
    </source>
</evidence>
<feature type="compositionally biased region" description="Polar residues" evidence="13">
    <location>
        <begin position="682"/>
        <end position="692"/>
    </location>
</feature>
<keyword evidence="5 14" id="KW-0812">Transmembrane</keyword>
<comment type="similarity">
    <text evidence="3">Belongs to the CD36 family.</text>
</comment>